<dbReference type="Proteomes" id="UP000249282">
    <property type="component" value="Unassembled WGS sequence"/>
</dbReference>
<protein>
    <submittedName>
        <fullName evidence="4">Uncharacterized protein</fullName>
    </submittedName>
</protein>
<feature type="region of interest" description="Disordered" evidence="1">
    <location>
        <begin position="57"/>
        <end position="80"/>
    </location>
</feature>
<organism evidence="4 5">
    <name type="scientific">Acinetobacter johnsonii</name>
    <dbReference type="NCBI Taxonomy" id="40214"/>
    <lineage>
        <taxon>Bacteria</taxon>
        <taxon>Pseudomonadati</taxon>
        <taxon>Pseudomonadota</taxon>
        <taxon>Gammaproteobacteria</taxon>
        <taxon>Moraxellales</taxon>
        <taxon>Moraxellaceae</taxon>
        <taxon>Acinetobacter</taxon>
    </lineage>
</organism>
<comment type="caution">
    <text evidence="4">The sequence shown here is derived from an EMBL/GenBank/DDBJ whole genome shotgun (WGS) entry which is preliminary data.</text>
</comment>
<accession>A0A2W5U287</accession>
<sequence>MQALYLFKLFCFIFAAITAFNLYTELTLSHISIWQVLIHGGLLMILLEFGFKSQRTPQQPTPLTSEIHSLETKNKPTSQPSSMYSNIFSKIGLVSIFSSLIAQSLIS</sequence>
<dbReference type="EMBL" id="JAOCDR010000007">
    <property type="protein sequence ID" value="MDH0655651.1"/>
    <property type="molecule type" value="Genomic_DNA"/>
</dbReference>
<name>A0A2W5U287_ACIJO</name>
<evidence type="ECO:0000313" key="4">
    <source>
        <dbReference type="EMBL" id="PZQ92210.1"/>
    </source>
</evidence>
<dbReference type="AlphaFoldDB" id="A0A2W5U287"/>
<keyword evidence="2" id="KW-0812">Transmembrane</keyword>
<keyword evidence="2" id="KW-0472">Membrane</keyword>
<reference evidence="3" key="2">
    <citation type="submission" date="2022-09" db="EMBL/GenBank/DDBJ databases">
        <title>Intensive care unit water sources are persistently colonized with multi-drug resistant bacteria and are the site of extensive horizontal gene transfer of antibiotic resistance genes.</title>
        <authorList>
            <person name="Diorio-Toth L."/>
        </authorList>
    </citation>
    <scope>NUCLEOTIDE SEQUENCE</scope>
    <source>
        <strain evidence="3">GD03851</strain>
    </source>
</reference>
<reference evidence="4 5" key="1">
    <citation type="submission" date="2017-11" db="EMBL/GenBank/DDBJ databases">
        <title>Infants hospitalized years apart are colonized by the same room-sourced microbial strains.</title>
        <authorList>
            <person name="Brooks B."/>
            <person name="Olm M.R."/>
            <person name="Firek B.A."/>
            <person name="Baker R."/>
            <person name="Thomas B.C."/>
            <person name="Morowitz M.J."/>
            <person name="Banfield J.F."/>
        </authorList>
    </citation>
    <scope>NUCLEOTIDE SEQUENCE [LARGE SCALE GENOMIC DNA]</scope>
    <source>
        <strain evidence="4">S2_003_000_R3_20</strain>
    </source>
</reference>
<feature type="compositionally biased region" description="Polar residues" evidence="1">
    <location>
        <begin position="57"/>
        <end position="67"/>
    </location>
</feature>
<proteinExistence type="predicted"/>
<evidence type="ECO:0000313" key="3">
    <source>
        <dbReference type="EMBL" id="MDH0655651.1"/>
    </source>
</evidence>
<evidence type="ECO:0000256" key="1">
    <source>
        <dbReference type="SAM" id="MobiDB-lite"/>
    </source>
</evidence>
<evidence type="ECO:0000313" key="5">
    <source>
        <dbReference type="Proteomes" id="UP000249282"/>
    </source>
</evidence>
<evidence type="ECO:0000256" key="2">
    <source>
        <dbReference type="SAM" id="Phobius"/>
    </source>
</evidence>
<feature type="transmembrane region" description="Helical" evidence="2">
    <location>
        <begin position="5"/>
        <end position="24"/>
    </location>
</feature>
<keyword evidence="2" id="KW-1133">Transmembrane helix</keyword>
<gene>
    <name evidence="4" type="ORF">DI542_05880</name>
    <name evidence="3" type="ORF">N5D11_05895</name>
</gene>
<dbReference type="EMBL" id="QFQJ01000022">
    <property type="protein sequence ID" value="PZQ92210.1"/>
    <property type="molecule type" value="Genomic_DNA"/>
</dbReference>
<feature type="transmembrane region" description="Helical" evidence="2">
    <location>
        <begin position="30"/>
        <end position="51"/>
    </location>
</feature>
<dbReference type="Proteomes" id="UP001161099">
    <property type="component" value="Unassembled WGS sequence"/>
</dbReference>
<dbReference type="RefSeq" id="WP_195728325.1">
    <property type="nucleotide sequence ID" value="NZ_CP059080.1"/>
</dbReference>